<sequence length="135" mass="15378">MVRYGKLFKFVHLFHALFILINIITGIMMLRGMDVVRFHIISGIFIFIIPITLILLTVKGKLLYFTFTRSVNNKIIRKGVKVTAVMLLSLVILSALTGVTLALGIKLFSVLHFILFIFIVTVLPFHILFAIKVFK</sequence>
<dbReference type="SUPFAM" id="SSF81342">
    <property type="entry name" value="Transmembrane di-heme cytochromes"/>
    <property type="match status" value="1"/>
</dbReference>
<dbReference type="GO" id="GO:0016020">
    <property type="term" value="C:membrane"/>
    <property type="evidence" value="ECO:0007669"/>
    <property type="project" value="InterPro"/>
</dbReference>
<feature type="transmembrane region" description="Helical" evidence="1">
    <location>
        <begin position="79"/>
        <end position="105"/>
    </location>
</feature>
<feature type="transmembrane region" description="Helical" evidence="1">
    <location>
        <begin position="36"/>
        <end position="58"/>
    </location>
</feature>
<dbReference type="AlphaFoldDB" id="A0A1M6MP39"/>
<dbReference type="GO" id="GO:0022904">
    <property type="term" value="P:respiratory electron transport chain"/>
    <property type="evidence" value="ECO:0007669"/>
    <property type="project" value="InterPro"/>
</dbReference>
<keyword evidence="1" id="KW-0472">Membrane</keyword>
<evidence type="ECO:0000313" key="2">
    <source>
        <dbReference type="EMBL" id="SHJ85212.1"/>
    </source>
</evidence>
<evidence type="ECO:0000313" key="3">
    <source>
        <dbReference type="Proteomes" id="UP000243547"/>
    </source>
</evidence>
<feature type="transmembrane region" description="Helical" evidence="1">
    <location>
        <begin position="111"/>
        <end position="131"/>
    </location>
</feature>
<proteinExistence type="predicted"/>
<evidence type="ECO:0000256" key="1">
    <source>
        <dbReference type="SAM" id="Phobius"/>
    </source>
</evidence>
<dbReference type="OrthoDB" id="9862250at2"/>
<organism evidence="2 3">
    <name type="scientific">Anaerobranca californiensis DSM 14826</name>
    <dbReference type="NCBI Taxonomy" id="1120989"/>
    <lineage>
        <taxon>Bacteria</taxon>
        <taxon>Bacillati</taxon>
        <taxon>Bacillota</taxon>
        <taxon>Clostridia</taxon>
        <taxon>Eubacteriales</taxon>
        <taxon>Proteinivoracaceae</taxon>
        <taxon>Anaerobranca</taxon>
    </lineage>
</organism>
<dbReference type="RefSeq" id="WP_072906582.1">
    <property type="nucleotide sequence ID" value="NZ_FRAI01000007.1"/>
</dbReference>
<gene>
    <name evidence="2" type="ORF">SAMN02745227_00867</name>
</gene>
<name>A0A1M6MP39_9FIRM</name>
<accession>A0A1M6MP39</accession>
<keyword evidence="1" id="KW-1133">Transmembrane helix</keyword>
<evidence type="ECO:0008006" key="4">
    <source>
        <dbReference type="Google" id="ProtNLM"/>
    </source>
</evidence>
<protein>
    <recommendedName>
        <fullName evidence="4">Cytochrome b561</fullName>
    </recommendedName>
</protein>
<dbReference type="InterPro" id="IPR016174">
    <property type="entry name" value="Di-haem_cyt_TM"/>
</dbReference>
<keyword evidence="1" id="KW-0812">Transmembrane</keyword>
<feature type="transmembrane region" description="Helical" evidence="1">
    <location>
        <begin position="7"/>
        <end position="30"/>
    </location>
</feature>
<dbReference type="STRING" id="1120989.SAMN02745227_00867"/>
<dbReference type="EMBL" id="FRAI01000007">
    <property type="protein sequence ID" value="SHJ85212.1"/>
    <property type="molecule type" value="Genomic_DNA"/>
</dbReference>
<reference evidence="3" key="1">
    <citation type="submission" date="2016-11" db="EMBL/GenBank/DDBJ databases">
        <authorList>
            <person name="Varghese N."/>
            <person name="Submissions S."/>
        </authorList>
    </citation>
    <scope>NUCLEOTIDE SEQUENCE [LARGE SCALE GENOMIC DNA]</scope>
    <source>
        <strain evidence="3">DSM 14826</strain>
    </source>
</reference>
<dbReference type="Proteomes" id="UP000243547">
    <property type="component" value="Unassembled WGS sequence"/>
</dbReference>
<keyword evidence="3" id="KW-1185">Reference proteome</keyword>